<dbReference type="SMART" id="SM00368">
    <property type="entry name" value="LRR_RI"/>
    <property type="match status" value="4"/>
</dbReference>
<dbReference type="AlphaFoldDB" id="T0R0K0"/>
<accession>T0R0K0</accession>
<gene>
    <name evidence="4" type="ORF">SDRG_02513</name>
</gene>
<dbReference type="OrthoDB" id="188902at2759"/>
<sequence length="462" mass="49354">MLDRLDSGPLLAVASFVQEPAQVAALLHACPTLSPSLVCLRELATMLPPSDVWPDLCLRKSGLPTSVLAPLLHGSIGLYRSVKVYDLGLTDMVAAAALPSTRILVYDTAAPSNYHLVALQTFANHLTSSYLNLQSFSPTKVVAAAAALRQCHNLTHFKLAWTSPTNAVPVLAALPKLTRFTLGYTHLLHQPMRLTTADEVQLATWVTAQSAQELEIAGVAPTSGVFPTALQLAHSLEALLVTNAPEMCVVLLNGAPLPRGLRRLELHCTGLKAADMPNLSLALDGAPQLQTLRLSNNYLGVMGMRLLAPRLERLCSLTHLMLASTFLMDEGCHWVAASLRHMPRLRCLDVSMNFIGNAGATALASGLPNTLTHLTLKLNRLGDDGLDALVRAGIHSLTQLDVSNTLVTTAGAQKIVRALPGSRLRVNLSRVDMTIADVALCQRQAGAIGVAGRVTLAPKDRP</sequence>
<dbReference type="Proteomes" id="UP000030762">
    <property type="component" value="Unassembled WGS sequence"/>
</dbReference>
<evidence type="ECO:0000256" key="2">
    <source>
        <dbReference type="ARBA" id="ARBA00022614"/>
    </source>
</evidence>
<dbReference type="OMA" id="LMDEGCH"/>
<evidence type="ECO:0000313" key="5">
    <source>
        <dbReference type="Proteomes" id="UP000030762"/>
    </source>
</evidence>
<keyword evidence="2" id="KW-0433">Leucine-rich repeat</keyword>
<dbReference type="InterPro" id="IPR027038">
    <property type="entry name" value="RanGap"/>
</dbReference>
<dbReference type="GO" id="GO:0005634">
    <property type="term" value="C:nucleus"/>
    <property type="evidence" value="ECO:0007669"/>
    <property type="project" value="TreeGrafter"/>
</dbReference>
<evidence type="ECO:0000313" key="4">
    <source>
        <dbReference type="EMBL" id="EQC39855.1"/>
    </source>
</evidence>
<dbReference type="SUPFAM" id="SSF52047">
    <property type="entry name" value="RNI-like"/>
    <property type="match status" value="1"/>
</dbReference>
<dbReference type="Gene3D" id="3.80.10.10">
    <property type="entry name" value="Ribonuclease Inhibitor"/>
    <property type="match status" value="1"/>
</dbReference>
<evidence type="ECO:0008006" key="6">
    <source>
        <dbReference type="Google" id="ProtNLM"/>
    </source>
</evidence>
<protein>
    <recommendedName>
        <fullName evidence="6">F-box domain-containing protein</fullName>
    </recommendedName>
</protein>
<dbReference type="GO" id="GO:0006913">
    <property type="term" value="P:nucleocytoplasmic transport"/>
    <property type="evidence" value="ECO:0007669"/>
    <property type="project" value="TreeGrafter"/>
</dbReference>
<reference evidence="4 5" key="1">
    <citation type="submission" date="2012-04" db="EMBL/GenBank/DDBJ databases">
        <title>The Genome Sequence of Saprolegnia declina VS20.</title>
        <authorList>
            <consortium name="The Broad Institute Genome Sequencing Platform"/>
            <person name="Russ C."/>
            <person name="Nusbaum C."/>
            <person name="Tyler B."/>
            <person name="van West P."/>
            <person name="Dieguez-Uribeondo J."/>
            <person name="de Bruijn I."/>
            <person name="Tripathy S."/>
            <person name="Jiang R."/>
            <person name="Young S.K."/>
            <person name="Zeng Q."/>
            <person name="Gargeya S."/>
            <person name="Fitzgerald M."/>
            <person name="Haas B."/>
            <person name="Abouelleil A."/>
            <person name="Alvarado L."/>
            <person name="Arachchi H.M."/>
            <person name="Berlin A."/>
            <person name="Chapman S.B."/>
            <person name="Goldberg J."/>
            <person name="Griggs A."/>
            <person name="Gujja S."/>
            <person name="Hansen M."/>
            <person name="Howarth C."/>
            <person name="Imamovic A."/>
            <person name="Larimer J."/>
            <person name="McCowen C."/>
            <person name="Montmayeur A."/>
            <person name="Murphy C."/>
            <person name="Neiman D."/>
            <person name="Pearson M."/>
            <person name="Priest M."/>
            <person name="Roberts A."/>
            <person name="Saif S."/>
            <person name="Shea T."/>
            <person name="Sisk P."/>
            <person name="Sykes S."/>
            <person name="Wortman J."/>
            <person name="Nusbaum C."/>
            <person name="Birren B."/>
        </authorList>
    </citation>
    <scope>NUCLEOTIDE SEQUENCE [LARGE SCALE GENOMIC DNA]</scope>
    <source>
        <strain evidence="4 5">VS20</strain>
    </source>
</reference>
<evidence type="ECO:0000256" key="3">
    <source>
        <dbReference type="ARBA" id="ARBA00022737"/>
    </source>
</evidence>
<dbReference type="GO" id="GO:0005096">
    <property type="term" value="F:GTPase activator activity"/>
    <property type="evidence" value="ECO:0007669"/>
    <property type="project" value="UniProtKB-KW"/>
</dbReference>
<keyword evidence="1" id="KW-0343">GTPase activation</keyword>
<dbReference type="GO" id="GO:0005829">
    <property type="term" value="C:cytosol"/>
    <property type="evidence" value="ECO:0007669"/>
    <property type="project" value="TreeGrafter"/>
</dbReference>
<organism evidence="4 5">
    <name type="scientific">Saprolegnia diclina (strain VS20)</name>
    <dbReference type="NCBI Taxonomy" id="1156394"/>
    <lineage>
        <taxon>Eukaryota</taxon>
        <taxon>Sar</taxon>
        <taxon>Stramenopiles</taxon>
        <taxon>Oomycota</taxon>
        <taxon>Saprolegniomycetes</taxon>
        <taxon>Saprolegniales</taxon>
        <taxon>Saprolegniaceae</taxon>
        <taxon>Saprolegnia</taxon>
    </lineage>
</organism>
<proteinExistence type="predicted"/>
<dbReference type="VEuPathDB" id="FungiDB:SDRG_02513"/>
<dbReference type="InterPro" id="IPR032675">
    <property type="entry name" value="LRR_dom_sf"/>
</dbReference>
<dbReference type="GO" id="GO:0048471">
    <property type="term" value="C:perinuclear region of cytoplasm"/>
    <property type="evidence" value="ECO:0007669"/>
    <property type="project" value="TreeGrafter"/>
</dbReference>
<dbReference type="STRING" id="1156394.T0R0K0"/>
<keyword evidence="5" id="KW-1185">Reference proteome</keyword>
<keyword evidence="3" id="KW-0677">Repeat</keyword>
<dbReference type="PANTHER" id="PTHR24113">
    <property type="entry name" value="RAN GTPASE-ACTIVATING PROTEIN 1"/>
    <property type="match status" value="1"/>
</dbReference>
<dbReference type="InParanoid" id="T0R0K0"/>
<dbReference type="RefSeq" id="XP_008606329.1">
    <property type="nucleotide sequence ID" value="XM_008608107.1"/>
</dbReference>
<dbReference type="GeneID" id="19943240"/>
<name>T0R0K0_SAPDV</name>
<dbReference type="EMBL" id="JH767137">
    <property type="protein sequence ID" value="EQC39855.1"/>
    <property type="molecule type" value="Genomic_DNA"/>
</dbReference>
<dbReference type="Pfam" id="PF13516">
    <property type="entry name" value="LRR_6"/>
    <property type="match status" value="2"/>
</dbReference>
<dbReference type="PANTHER" id="PTHR24113:SF12">
    <property type="entry name" value="RAN GTPASE-ACTIVATING PROTEIN 1"/>
    <property type="match status" value="1"/>
</dbReference>
<dbReference type="InterPro" id="IPR001611">
    <property type="entry name" value="Leu-rich_rpt"/>
</dbReference>
<dbReference type="GO" id="GO:0031267">
    <property type="term" value="F:small GTPase binding"/>
    <property type="evidence" value="ECO:0007669"/>
    <property type="project" value="TreeGrafter"/>
</dbReference>
<evidence type="ECO:0000256" key="1">
    <source>
        <dbReference type="ARBA" id="ARBA00022468"/>
    </source>
</evidence>